<proteinExistence type="predicted"/>
<dbReference type="AlphaFoldDB" id="A0A1I7XTK5"/>
<keyword evidence="2" id="KW-1185">Reference proteome</keyword>
<dbReference type="Proteomes" id="UP000095283">
    <property type="component" value="Unplaced"/>
</dbReference>
<dbReference type="WBParaSite" id="Hba_20823">
    <property type="protein sequence ID" value="Hba_20823"/>
    <property type="gene ID" value="Hba_20823"/>
</dbReference>
<reference evidence="3" key="1">
    <citation type="submission" date="2016-11" db="UniProtKB">
        <authorList>
            <consortium name="WormBaseParasite"/>
        </authorList>
    </citation>
    <scope>IDENTIFICATION</scope>
</reference>
<dbReference type="PANTHER" id="PTHR34150:SF7">
    <property type="entry name" value="PROTEIN CBG10108"/>
    <property type="match status" value="1"/>
</dbReference>
<evidence type="ECO:0000313" key="3">
    <source>
        <dbReference type="WBParaSite" id="Hba_20823"/>
    </source>
</evidence>
<name>A0A1I7XTK5_HETBA</name>
<dbReference type="Pfam" id="PF04942">
    <property type="entry name" value="CC"/>
    <property type="match status" value="1"/>
</dbReference>
<protein>
    <submittedName>
        <fullName evidence="3">CC domain-containing protein</fullName>
    </submittedName>
</protein>
<dbReference type="InterPro" id="IPR007026">
    <property type="entry name" value="CC_domain"/>
</dbReference>
<evidence type="ECO:0000313" key="2">
    <source>
        <dbReference type="Proteomes" id="UP000095283"/>
    </source>
</evidence>
<dbReference type="PANTHER" id="PTHR34150">
    <property type="entry name" value="PROTEIN CBG08832-RELATED"/>
    <property type="match status" value="1"/>
</dbReference>
<evidence type="ECO:0000259" key="1">
    <source>
        <dbReference type="Pfam" id="PF04942"/>
    </source>
</evidence>
<accession>A0A1I7XTK5</accession>
<dbReference type="InterPro" id="IPR006150">
    <property type="entry name" value="Cys_repeat_1"/>
</dbReference>
<feature type="domain" description="CC" evidence="1">
    <location>
        <begin position="222"/>
        <end position="251"/>
    </location>
</feature>
<sequence>MCSASGECPPGLFCDPQLMLCCPLILPLTGVNNPINLKSRRETLEDAGKNKEIKFFKRMNTLSSNTFSGCGLSCIMPVPTNGCIGCGAAAHPKIITIPQNMCPGGGYGVGSCNSGYCSPGYSCIQNSCCPSFSPMRQIFCPNGNQAAGGCVNGQCGTGYTCQNGLCCAGSSTSTVRCLDGSEAVGACIPSCQGSACGGMQISYYCGSGYTCTTGNICCPVNSCPNGGEPLGPTVNGLCPTGYTVQGSLCCSSLCPGGSAGSPAVNGLCPAGLTLTNGICCSSNFAVCESAEISIGPCINGGCTDLGYACDAEQVNCCPLVNYRDPANQVGPGLNGICPVGYAIVYIPGENLNEDGTNPGTCVSLQSSRFPGICAENAQSGPCINKNCPNGFTCFTAADVCCPTTAFRRLRPGQSFPASQRPPNYGRPLHSYMSPHIDATLCPNRAASAGPCMNDLCGIGLECQNGQCCQREKAISMCPNGQTAVSGCFADGTCGTSFECVKSINLCCPPGGNHILPPTNRISPNPIGARCMQDMECVGYNDGLSLCHAGVCQCSPIAYSQGIACVQRKAFRKHLNHNPSTKLYFKANNDIFRLYRSEDERLAC</sequence>
<dbReference type="SMART" id="SM00289">
    <property type="entry name" value="WR1"/>
    <property type="match status" value="9"/>
</dbReference>
<organism evidence="2 3">
    <name type="scientific">Heterorhabditis bacteriophora</name>
    <name type="common">Entomopathogenic nematode worm</name>
    <dbReference type="NCBI Taxonomy" id="37862"/>
    <lineage>
        <taxon>Eukaryota</taxon>
        <taxon>Metazoa</taxon>
        <taxon>Ecdysozoa</taxon>
        <taxon>Nematoda</taxon>
        <taxon>Chromadorea</taxon>
        <taxon>Rhabditida</taxon>
        <taxon>Rhabditina</taxon>
        <taxon>Rhabditomorpha</taxon>
        <taxon>Strongyloidea</taxon>
        <taxon>Heterorhabditidae</taxon>
        <taxon>Heterorhabditis</taxon>
    </lineage>
</organism>